<dbReference type="Gene3D" id="3.40.50.720">
    <property type="entry name" value="NAD(P)-binding Rossmann-like Domain"/>
    <property type="match status" value="1"/>
</dbReference>
<evidence type="ECO:0000256" key="2">
    <source>
        <dbReference type="ARBA" id="ARBA00023002"/>
    </source>
</evidence>
<sequence length="327" mass="33603">MYAIRQYEFGGPERLRYEEVPDLAPAPGRVRIAVEAAGVHLLDTVIRNGDDSNPFGRADLPMTPGREVAGTVDALGDGVDPQWLGRRVVTHLGIASGGYAEQAVREPEALHVLPDGLTASAAVAMIGTGRTALAVLHQAPVTAGDVVVVTAAAGGVGTLLVQAALAAGAAVVGLAGGRHKLDRLAEVAPGVIGVDYTAPDWPEAARRGLAGREPTLLYDGVGGEPARLAMDMLTVGGRIVLFGWSSGAPIGFTADDLFARCLSAQVTLGPALLRGTGGLRPLETSALAAAAEGRMTPLVREFRLADAAAAHTALEARETVGKVILRT</sequence>
<dbReference type="PANTHER" id="PTHR48106:SF13">
    <property type="entry name" value="QUINONE OXIDOREDUCTASE-RELATED"/>
    <property type="match status" value="1"/>
</dbReference>
<dbReference type="GO" id="GO:0003960">
    <property type="term" value="F:quinone reductase (NADPH) activity"/>
    <property type="evidence" value="ECO:0007669"/>
    <property type="project" value="TreeGrafter"/>
</dbReference>
<reference evidence="4 5" key="1">
    <citation type="journal article" date="2013" name="Stand. Genomic Sci.">
        <title>Genomic Encyclopedia of Type Strains, Phase I: The one thousand microbial genomes (KMG-I) project.</title>
        <authorList>
            <person name="Kyrpides N.C."/>
            <person name="Woyke T."/>
            <person name="Eisen J.A."/>
            <person name="Garrity G."/>
            <person name="Lilburn T.G."/>
            <person name="Beck B.J."/>
            <person name="Whitman W.B."/>
            <person name="Hugenholtz P."/>
            <person name="Klenk H.P."/>
        </authorList>
    </citation>
    <scope>NUCLEOTIDE SEQUENCE [LARGE SCALE GENOMIC DNA]</scope>
    <source>
        <strain evidence="4 5">DSM 45044</strain>
    </source>
</reference>
<dbReference type="Pfam" id="PF08240">
    <property type="entry name" value="ADH_N"/>
    <property type="match status" value="1"/>
</dbReference>
<organism evidence="4 5">
    <name type="scientific">Stackebrandtia albiflava</name>
    <dbReference type="NCBI Taxonomy" id="406432"/>
    <lineage>
        <taxon>Bacteria</taxon>
        <taxon>Bacillati</taxon>
        <taxon>Actinomycetota</taxon>
        <taxon>Actinomycetes</taxon>
        <taxon>Glycomycetales</taxon>
        <taxon>Glycomycetaceae</taxon>
        <taxon>Stackebrandtia</taxon>
    </lineage>
</organism>
<evidence type="ECO:0000259" key="3">
    <source>
        <dbReference type="SMART" id="SM00829"/>
    </source>
</evidence>
<gene>
    <name evidence="4" type="ORF">LX16_4527</name>
</gene>
<dbReference type="Gene3D" id="3.90.180.10">
    <property type="entry name" value="Medium-chain alcohol dehydrogenases, catalytic domain"/>
    <property type="match status" value="1"/>
</dbReference>
<dbReference type="InterPro" id="IPR020843">
    <property type="entry name" value="ER"/>
</dbReference>
<dbReference type="SMART" id="SM00829">
    <property type="entry name" value="PKS_ER"/>
    <property type="match status" value="1"/>
</dbReference>
<evidence type="ECO:0000313" key="4">
    <source>
        <dbReference type="EMBL" id="TWJ08302.1"/>
    </source>
</evidence>
<dbReference type="GO" id="GO:0070402">
    <property type="term" value="F:NADPH binding"/>
    <property type="evidence" value="ECO:0007669"/>
    <property type="project" value="TreeGrafter"/>
</dbReference>
<keyword evidence="1" id="KW-0521">NADP</keyword>
<proteinExistence type="predicted"/>
<evidence type="ECO:0000313" key="5">
    <source>
        <dbReference type="Proteomes" id="UP000321617"/>
    </source>
</evidence>
<comment type="caution">
    <text evidence="4">The sequence shown here is derived from an EMBL/GenBank/DDBJ whole genome shotgun (WGS) entry which is preliminary data.</text>
</comment>
<dbReference type="AlphaFoldDB" id="A0A562URR3"/>
<dbReference type="EMBL" id="VLLL01000008">
    <property type="protein sequence ID" value="TWJ08302.1"/>
    <property type="molecule type" value="Genomic_DNA"/>
</dbReference>
<dbReference type="InterPro" id="IPR013154">
    <property type="entry name" value="ADH-like_N"/>
</dbReference>
<feature type="domain" description="Enoyl reductase (ER)" evidence="3">
    <location>
        <begin position="10"/>
        <end position="325"/>
    </location>
</feature>
<dbReference type="Pfam" id="PF00107">
    <property type="entry name" value="ADH_zinc_N"/>
    <property type="match status" value="1"/>
</dbReference>
<name>A0A562URR3_9ACTN</name>
<dbReference type="PANTHER" id="PTHR48106">
    <property type="entry name" value="QUINONE OXIDOREDUCTASE PIG3-RELATED"/>
    <property type="match status" value="1"/>
</dbReference>
<keyword evidence="5" id="KW-1185">Reference proteome</keyword>
<dbReference type="RefSeq" id="WP_147142781.1">
    <property type="nucleotide sequence ID" value="NZ_BAABIJ010000004.1"/>
</dbReference>
<dbReference type="InterPro" id="IPR011032">
    <property type="entry name" value="GroES-like_sf"/>
</dbReference>
<dbReference type="GO" id="GO:0005829">
    <property type="term" value="C:cytosol"/>
    <property type="evidence" value="ECO:0007669"/>
    <property type="project" value="TreeGrafter"/>
</dbReference>
<accession>A0A562URR3</accession>
<evidence type="ECO:0000256" key="1">
    <source>
        <dbReference type="ARBA" id="ARBA00022857"/>
    </source>
</evidence>
<dbReference type="Proteomes" id="UP000321617">
    <property type="component" value="Unassembled WGS sequence"/>
</dbReference>
<dbReference type="GO" id="GO:0035925">
    <property type="term" value="F:mRNA 3'-UTR AU-rich region binding"/>
    <property type="evidence" value="ECO:0007669"/>
    <property type="project" value="TreeGrafter"/>
</dbReference>
<protein>
    <submittedName>
        <fullName evidence="4">NADPH2:quinone reductase</fullName>
    </submittedName>
</protein>
<keyword evidence="2" id="KW-0560">Oxidoreductase</keyword>
<dbReference type="SUPFAM" id="SSF50129">
    <property type="entry name" value="GroES-like"/>
    <property type="match status" value="1"/>
</dbReference>
<dbReference type="InterPro" id="IPR036291">
    <property type="entry name" value="NAD(P)-bd_dom_sf"/>
</dbReference>
<dbReference type="InterPro" id="IPR013149">
    <property type="entry name" value="ADH-like_C"/>
</dbReference>
<dbReference type="OrthoDB" id="5195079at2"/>
<dbReference type="SUPFAM" id="SSF51735">
    <property type="entry name" value="NAD(P)-binding Rossmann-fold domains"/>
    <property type="match status" value="1"/>
</dbReference>